<dbReference type="PROSITE" id="PS50076">
    <property type="entry name" value="DNAJ_2"/>
    <property type="match status" value="1"/>
</dbReference>
<dbReference type="Bgee" id="ENSLACG00000018570">
    <property type="expression patterns" value="Expressed in muscle tissue and 6 other cell types or tissues"/>
</dbReference>
<dbReference type="OMA" id="DQFYKSH"/>
<dbReference type="CDD" id="cd06257">
    <property type="entry name" value="DnaJ"/>
    <property type="match status" value="1"/>
</dbReference>
<feature type="transmembrane region" description="Helical" evidence="2">
    <location>
        <begin position="194"/>
        <end position="216"/>
    </location>
</feature>
<dbReference type="Pfam" id="PF00226">
    <property type="entry name" value="DnaJ"/>
    <property type="match status" value="1"/>
</dbReference>
<reference evidence="5" key="1">
    <citation type="submission" date="2011-08" db="EMBL/GenBank/DDBJ databases">
        <title>The draft genome of Latimeria chalumnae.</title>
        <authorList>
            <person name="Di Palma F."/>
            <person name="Alfoldi J."/>
            <person name="Johnson J."/>
            <person name="Berlin A."/>
            <person name="Gnerre S."/>
            <person name="Jaffe D."/>
            <person name="MacCallum I."/>
            <person name="Young S."/>
            <person name="Walker B.J."/>
            <person name="Lander E."/>
            <person name="Lindblad-Toh K."/>
        </authorList>
    </citation>
    <scope>NUCLEOTIDE SEQUENCE [LARGE SCALE GENOMIC DNA]</scope>
    <source>
        <strain evidence="5">Wild caught</strain>
    </source>
</reference>
<dbReference type="SUPFAM" id="SSF46565">
    <property type="entry name" value="Chaperone J-domain"/>
    <property type="match status" value="1"/>
</dbReference>
<feature type="domain" description="J" evidence="3">
    <location>
        <begin position="50"/>
        <end position="115"/>
    </location>
</feature>
<protein>
    <submittedName>
        <fullName evidence="4">DnaJ heat shock protein family (Hsp40) member C30</fullName>
    </submittedName>
</protein>
<keyword evidence="2" id="KW-0812">Transmembrane</keyword>
<dbReference type="SMART" id="SM00271">
    <property type="entry name" value="DnaJ"/>
    <property type="match status" value="1"/>
</dbReference>
<dbReference type="AlphaFoldDB" id="H3BGW7"/>
<name>H3BGW7_LATCH</name>
<dbReference type="FunCoup" id="H3BGW7">
    <property type="interactions" value="506"/>
</dbReference>
<dbReference type="EMBL" id="AFYH01004449">
    <property type="status" value="NOT_ANNOTATED_CDS"/>
    <property type="molecule type" value="Genomic_DNA"/>
</dbReference>
<dbReference type="GeneTree" id="ENSGT00510000048685"/>
<dbReference type="InterPro" id="IPR036869">
    <property type="entry name" value="J_dom_sf"/>
</dbReference>
<reference evidence="4" key="2">
    <citation type="submission" date="2025-08" db="UniProtKB">
        <authorList>
            <consortium name="Ensembl"/>
        </authorList>
    </citation>
    <scope>IDENTIFICATION</scope>
</reference>
<dbReference type="Gene3D" id="1.10.287.110">
    <property type="entry name" value="DnaJ domain"/>
    <property type="match status" value="1"/>
</dbReference>
<evidence type="ECO:0000256" key="2">
    <source>
        <dbReference type="SAM" id="Phobius"/>
    </source>
</evidence>
<feature type="region of interest" description="Disordered" evidence="1">
    <location>
        <begin position="122"/>
        <end position="142"/>
    </location>
</feature>
<keyword evidence="5" id="KW-1185">Reference proteome</keyword>
<keyword evidence="2" id="KW-1133">Transmembrane helix</keyword>
<dbReference type="InterPro" id="IPR001623">
    <property type="entry name" value="DnaJ_domain"/>
</dbReference>
<evidence type="ECO:0000259" key="3">
    <source>
        <dbReference type="PROSITE" id="PS50076"/>
    </source>
</evidence>
<sequence>SGSSGEVHLWKLAFLREHRRRTGILKCPRRGYSKNHNNHLKSPMHQSKTAYYEILGVSPSATQVQIKTAYYKQSFVYHPDKNAGSDEAVRKFTEIGEAYMVLGSMALRKKYDRGILSQTDLQSAGSPVATTEGPLQKRAQTKASMQFRSGKPIFDFDEFYRAHYGEQLERERILRWRKDQAFKKKQEGHLKRQLGRLTEVSVGLMIILAGLLLFSIKP</sequence>
<evidence type="ECO:0000313" key="5">
    <source>
        <dbReference type="Proteomes" id="UP000008672"/>
    </source>
</evidence>
<dbReference type="PRINTS" id="PR00625">
    <property type="entry name" value="JDOMAIN"/>
</dbReference>
<proteinExistence type="predicted"/>
<accession>H3BGW7</accession>
<keyword evidence="2" id="KW-0472">Membrane</keyword>
<organism evidence="4 5">
    <name type="scientific">Latimeria chalumnae</name>
    <name type="common">Coelacanth</name>
    <dbReference type="NCBI Taxonomy" id="7897"/>
    <lineage>
        <taxon>Eukaryota</taxon>
        <taxon>Metazoa</taxon>
        <taxon>Chordata</taxon>
        <taxon>Craniata</taxon>
        <taxon>Vertebrata</taxon>
        <taxon>Euteleostomi</taxon>
        <taxon>Coelacanthiformes</taxon>
        <taxon>Coelacanthidae</taxon>
        <taxon>Latimeria</taxon>
    </lineage>
</organism>
<dbReference type="PANTHER" id="PTHR44873:SF1">
    <property type="entry name" value="DNAJ HOMOLOG SUBFAMILY C MEMBER 30, MITOCHONDRIAL"/>
    <property type="match status" value="1"/>
</dbReference>
<dbReference type="eggNOG" id="KOG0691">
    <property type="taxonomic scope" value="Eukaryota"/>
</dbReference>
<gene>
    <name evidence="4" type="primary">DNAJC30</name>
</gene>
<dbReference type="STRING" id="7897.ENSLACP00000021138"/>
<evidence type="ECO:0000256" key="1">
    <source>
        <dbReference type="SAM" id="MobiDB-lite"/>
    </source>
</evidence>
<dbReference type="Proteomes" id="UP000008672">
    <property type="component" value="Unassembled WGS sequence"/>
</dbReference>
<reference evidence="4" key="3">
    <citation type="submission" date="2025-09" db="UniProtKB">
        <authorList>
            <consortium name="Ensembl"/>
        </authorList>
    </citation>
    <scope>IDENTIFICATION</scope>
</reference>
<dbReference type="InterPro" id="IPR053025">
    <property type="entry name" value="Mito_ATP_Synthase-Asso"/>
</dbReference>
<dbReference type="Ensembl" id="ENSLACT00000021278.1">
    <property type="protein sequence ID" value="ENSLACP00000021138.1"/>
    <property type="gene ID" value="ENSLACG00000018570.1"/>
</dbReference>
<dbReference type="PANTHER" id="PTHR44873">
    <property type="entry name" value="DNAJ HOMOLOG SUBFAMILY C MEMBER 30, MITOCHONDRIAL"/>
    <property type="match status" value="1"/>
</dbReference>
<evidence type="ECO:0000313" key="4">
    <source>
        <dbReference type="Ensembl" id="ENSLACP00000021138.1"/>
    </source>
</evidence>
<dbReference type="InParanoid" id="H3BGW7"/>
<dbReference type="HOGENOM" id="CLU_104327_2_0_1"/>